<keyword evidence="5" id="KW-0540">Nuclease</keyword>
<accession>A0A4R5CKH2</accession>
<dbReference type="InterPro" id="IPR000055">
    <property type="entry name" value="Restrct_endonuc_typeI_TRD"/>
</dbReference>
<evidence type="ECO:0000313" key="5">
    <source>
        <dbReference type="EMBL" id="TDE00819.1"/>
    </source>
</evidence>
<keyword evidence="5" id="KW-0378">Hydrolase</keyword>
<keyword evidence="6" id="KW-1185">Reference proteome</keyword>
<evidence type="ECO:0000313" key="6">
    <source>
        <dbReference type="Proteomes" id="UP000294644"/>
    </source>
</evidence>
<protein>
    <submittedName>
        <fullName evidence="5">Restriction endonuclease subunit S</fullName>
    </submittedName>
</protein>
<reference evidence="5 6" key="1">
    <citation type="submission" date="2019-03" db="EMBL/GenBank/DDBJ databases">
        <title>Flavobacterium LB-D12 sp. nov., isolated from arctic soil.</title>
        <authorList>
            <person name="Chaudhary D.K."/>
        </authorList>
    </citation>
    <scope>NUCLEOTIDE SEQUENCE [LARGE SCALE GENOMIC DNA]</scope>
    <source>
        <strain evidence="5 6">LB-D12</strain>
    </source>
</reference>
<keyword evidence="5" id="KW-0255">Endonuclease</keyword>
<dbReference type="SUPFAM" id="SSF116734">
    <property type="entry name" value="DNA methylase specificity domain"/>
    <property type="match status" value="1"/>
</dbReference>
<dbReference type="GO" id="GO:0004519">
    <property type="term" value="F:endonuclease activity"/>
    <property type="evidence" value="ECO:0007669"/>
    <property type="project" value="UniProtKB-KW"/>
</dbReference>
<dbReference type="EMBL" id="SMFN01000025">
    <property type="protein sequence ID" value="TDE00819.1"/>
    <property type="molecule type" value="Genomic_DNA"/>
</dbReference>
<dbReference type="PANTHER" id="PTHR30408">
    <property type="entry name" value="TYPE-1 RESTRICTION ENZYME ECOKI SPECIFICITY PROTEIN"/>
    <property type="match status" value="1"/>
</dbReference>
<keyword evidence="2" id="KW-0680">Restriction system</keyword>
<gene>
    <name evidence="5" type="ORF">E0F91_15515</name>
</gene>
<evidence type="ECO:0000256" key="3">
    <source>
        <dbReference type="ARBA" id="ARBA00023125"/>
    </source>
</evidence>
<dbReference type="Gene3D" id="3.90.220.20">
    <property type="entry name" value="DNA methylase specificity domains"/>
    <property type="match status" value="1"/>
</dbReference>
<name>A0A4R5CKH2_9FLAO</name>
<dbReference type="Pfam" id="PF01420">
    <property type="entry name" value="Methylase_S"/>
    <property type="match status" value="1"/>
</dbReference>
<proteinExistence type="inferred from homology"/>
<dbReference type="Gene3D" id="1.10.287.1120">
    <property type="entry name" value="Bipartite methylase S protein"/>
    <property type="match status" value="1"/>
</dbReference>
<comment type="similarity">
    <text evidence="1">Belongs to the type-I restriction system S methylase family.</text>
</comment>
<evidence type="ECO:0000259" key="4">
    <source>
        <dbReference type="Pfam" id="PF01420"/>
    </source>
</evidence>
<organism evidence="5 6">
    <name type="scientific">Flavobacterium sandaracinum</name>
    <dbReference type="NCBI Taxonomy" id="2541733"/>
    <lineage>
        <taxon>Bacteria</taxon>
        <taxon>Pseudomonadati</taxon>
        <taxon>Bacteroidota</taxon>
        <taxon>Flavobacteriia</taxon>
        <taxon>Flavobacteriales</taxon>
        <taxon>Flavobacteriaceae</taxon>
        <taxon>Flavobacterium</taxon>
    </lineage>
</organism>
<dbReference type="InterPro" id="IPR044946">
    <property type="entry name" value="Restrct_endonuc_typeI_TRD_sf"/>
</dbReference>
<dbReference type="PANTHER" id="PTHR30408:SF12">
    <property type="entry name" value="TYPE I RESTRICTION ENZYME MJAVIII SPECIFICITY SUBUNIT"/>
    <property type="match status" value="1"/>
</dbReference>
<feature type="domain" description="Type I restriction modification DNA specificity" evidence="4">
    <location>
        <begin position="36"/>
        <end position="228"/>
    </location>
</feature>
<evidence type="ECO:0000256" key="1">
    <source>
        <dbReference type="ARBA" id="ARBA00010923"/>
    </source>
</evidence>
<dbReference type="AlphaFoldDB" id="A0A4R5CKH2"/>
<comment type="caution">
    <text evidence="5">The sequence shown here is derived from an EMBL/GenBank/DDBJ whole genome shotgun (WGS) entry which is preliminary data.</text>
</comment>
<dbReference type="OrthoDB" id="667970at2"/>
<keyword evidence="3" id="KW-0238">DNA-binding</keyword>
<dbReference type="Proteomes" id="UP000294644">
    <property type="component" value="Unassembled WGS sequence"/>
</dbReference>
<sequence length="239" mass="27632">MIEGLKLSKKILIKKIFNQQLSFDGRHNNNNNNFPDWEEKKIKELFSFKITNSFSREQLNHKNGKVKNIHYGDIHTRFQTLFDIEKEEVPYINPDVNINKINEENYCAIGDMIFADASEDLIDVGKSIEIVNLNNQKLLAGLHTILARPISNTFSIGFCGYLFKSDRIRTQIQKESQGSKVLSISAVRLSNISFSIPCIEEQIKITNFLSSIDSKIDIETRFLQKLEQQKKFLLQNLFV</sequence>
<dbReference type="GO" id="GO:0009307">
    <property type="term" value="P:DNA restriction-modification system"/>
    <property type="evidence" value="ECO:0007669"/>
    <property type="project" value="UniProtKB-KW"/>
</dbReference>
<dbReference type="GO" id="GO:0003677">
    <property type="term" value="F:DNA binding"/>
    <property type="evidence" value="ECO:0007669"/>
    <property type="project" value="UniProtKB-KW"/>
</dbReference>
<evidence type="ECO:0000256" key="2">
    <source>
        <dbReference type="ARBA" id="ARBA00022747"/>
    </source>
</evidence>
<dbReference type="InterPro" id="IPR052021">
    <property type="entry name" value="Type-I_RS_S_subunit"/>
</dbReference>